<dbReference type="PATRIC" id="fig|42234.21.peg.7512"/>
<evidence type="ECO:0000313" key="2">
    <source>
        <dbReference type="EMBL" id="KND26622.1"/>
    </source>
</evidence>
<gene>
    <name evidence="2" type="ORF">IQ63_36490</name>
</gene>
<evidence type="ECO:0000259" key="1">
    <source>
        <dbReference type="Pfam" id="PF13577"/>
    </source>
</evidence>
<reference evidence="3" key="1">
    <citation type="submission" date="2014-07" db="EMBL/GenBank/DDBJ databases">
        <title>Genome sequencing of plant-pathogenic Streptomyces species.</title>
        <authorList>
            <person name="Harrison J."/>
            <person name="Sapp M."/>
            <person name="Thwaites R."/>
            <person name="Studholme D.J."/>
        </authorList>
    </citation>
    <scope>NUCLEOTIDE SEQUENCE [LARGE SCALE GENOMIC DNA]</scope>
    <source>
        <strain evidence="3">NCPPB 4445</strain>
    </source>
</reference>
<organism evidence="2 3">
    <name type="scientific">Streptomyces acidiscabies</name>
    <dbReference type="NCBI Taxonomy" id="42234"/>
    <lineage>
        <taxon>Bacteria</taxon>
        <taxon>Bacillati</taxon>
        <taxon>Actinomycetota</taxon>
        <taxon>Actinomycetes</taxon>
        <taxon>Kitasatosporales</taxon>
        <taxon>Streptomycetaceae</taxon>
        <taxon>Streptomyces</taxon>
    </lineage>
</organism>
<dbReference type="InterPro" id="IPR037401">
    <property type="entry name" value="SnoaL-like"/>
</dbReference>
<comment type="caution">
    <text evidence="2">The sequence shown here is derived from an EMBL/GenBank/DDBJ whole genome shotgun (WGS) entry which is preliminary data.</text>
</comment>
<protein>
    <submittedName>
        <fullName evidence="2">Hydroxylacyl-CoA dehydrogenase</fullName>
    </submittedName>
</protein>
<feature type="domain" description="SnoaL-like" evidence="1">
    <location>
        <begin position="4"/>
        <end position="127"/>
    </location>
</feature>
<sequence length="136" mass="15162">MSLYQEVQHFYAHQMRCLDSGDAQEWAGTFTTDGVFRANAHPEPQTGRAAIEAAAQKTSAQLAEQGIQRRHWLGMLEVDERADGSVLARTYALIVNTVQGGTPEVLLSCTCDDVLVREEGRLLVQSRQVYRDDLPK</sequence>
<dbReference type="CDD" id="cd00531">
    <property type="entry name" value="NTF2_like"/>
    <property type="match status" value="1"/>
</dbReference>
<evidence type="ECO:0000313" key="3">
    <source>
        <dbReference type="Proteomes" id="UP000037151"/>
    </source>
</evidence>
<dbReference type="Pfam" id="PF13577">
    <property type="entry name" value="SnoaL_4"/>
    <property type="match status" value="1"/>
</dbReference>
<dbReference type="Gene3D" id="3.10.450.50">
    <property type="match status" value="1"/>
</dbReference>
<dbReference type="SUPFAM" id="SSF54427">
    <property type="entry name" value="NTF2-like"/>
    <property type="match status" value="1"/>
</dbReference>
<dbReference type="RefSeq" id="WP_078841634.1">
    <property type="nucleotide sequence ID" value="NZ_KQ257833.1"/>
</dbReference>
<dbReference type="AlphaFoldDB" id="A0A0L0JLN3"/>
<proteinExistence type="predicted"/>
<name>A0A0L0JLN3_9ACTN</name>
<dbReference type="OrthoDB" id="9130903at2"/>
<dbReference type="Proteomes" id="UP000037151">
    <property type="component" value="Unassembled WGS sequence"/>
</dbReference>
<dbReference type="InterPro" id="IPR032710">
    <property type="entry name" value="NTF2-like_dom_sf"/>
</dbReference>
<accession>A0A0L0JLN3</accession>
<dbReference type="EMBL" id="JPPY01000206">
    <property type="protein sequence ID" value="KND26622.1"/>
    <property type="molecule type" value="Genomic_DNA"/>
</dbReference>